<accession>A0A3M8SSQ1</accession>
<comment type="caution">
    <text evidence="3">The sequence shown here is derived from an EMBL/GenBank/DDBJ whole genome shotgun (WGS) entry which is preliminary data.</text>
</comment>
<reference evidence="3 4" key="1">
    <citation type="submission" date="2018-11" db="EMBL/GenBank/DDBJ databases">
        <title>The Potential of Streptomyces as Biocontrol Agents against the Tomato grey mould, Botrytis cinerea (Gray mold) Frontiers in Microbiology.</title>
        <authorList>
            <person name="Li D."/>
        </authorList>
    </citation>
    <scope>NUCLEOTIDE SEQUENCE [LARGE SCALE GENOMIC DNA]</scope>
    <source>
        <strain evidence="3 4">NEAU-LD23</strain>
    </source>
</reference>
<keyword evidence="2" id="KW-0812">Transmembrane</keyword>
<evidence type="ECO:0000313" key="4">
    <source>
        <dbReference type="Proteomes" id="UP000275401"/>
    </source>
</evidence>
<feature type="compositionally biased region" description="Basic and acidic residues" evidence="1">
    <location>
        <begin position="64"/>
        <end position="84"/>
    </location>
</feature>
<feature type="region of interest" description="Disordered" evidence="1">
    <location>
        <begin position="42"/>
        <end position="139"/>
    </location>
</feature>
<keyword evidence="4" id="KW-1185">Reference proteome</keyword>
<dbReference type="InterPro" id="IPR045513">
    <property type="entry name" value="DUF6479"/>
</dbReference>
<dbReference type="AlphaFoldDB" id="A0A3M8SSQ1"/>
<keyword evidence="2" id="KW-1133">Transmembrane helix</keyword>
<evidence type="ECO:0000313" key="3">
    <source>
        <dbReference type="EMBL" id="RNF82516.1"/>
    </source>
</evidence>
<gene>
    <name evidence="3" type="ORF">EEJ42_45265</name>
</gene>
<evidence type="ECO:0008006" key="5">
    <source>
        <dbReference type="Google" id="ProtNLM"/>
    </source>
</evidence>
<feature type="transmembrane region" description="Helical" evidence="2">
    <location>
        <begin position="20"/>
        <end position="39"/>
    </location>
</feature>
<dbReference type="Pfam" id="PF20087">
    <property type="entry name" value="DUF6479"/>
    <property type="match status" value="1"/>
</dbReference>
<protein>
    <recommendedName>
        <fullName evidence="5">Secreted protein</fullName>
    </recommendedName>
</protein>
<evidence type="ECO:0000256" key="1">
    <source>
        <dbReference type="SAM" id="MobiDB-lite"/>
    </source>
</evidence>
<keyword evidence="2" id="KW-0472">Membrane</keyword>
<proteinExistence type="predicted"/>
<dbReference type="EMBL" id="RIBZ01000854">
    <property type="protein sequence ID" value="RNF82516.1"/>
    <property type="molecule type" value="Genomic_DNA"/>
</dbReference>
<evidence type="ECO:0000256" key="2">
    <source>
        <dbReference type="SAM" id="Phobius"/>
    </source>
</evidence>
<dbReference type="Proteomes" id="UP000275401">
    <property type="component" value="Unassembled WGS sequence"/>
</dbReference>
<dbReference type="RefSeq" id="WP_123107962.1">
    <property type="nucleotide sequence ID" value="NZ_RIBZ01000854.1"/>
</dbReference>
<sequence>MDTYAMDLAVPHDFVVGTGPLVVGIVVVVILIVATWYGIRVRAREPVPTQEPKPRSGAWQQVNESEREARQAGHGPGHQDDQDRPGYQTQNREPEELSPDGVRRRPHQLCGSGTRDSGPGGSEGRKTWSEGSSGSFGSG</sequence>
<name>A0A3M8SSQ1_9ACTN</name>
<organism evidence="3 4">
    <name type="scientific">Streptomyces botrytidirepellens</name>
    <dbReference type="NCBI Taxonomy" id="2486417"/>
    <lineage>
        <taxon>Bacteria</taxon>
        <taxon>Bacillati</taxon>
        <taxon>Actinomycetota</taxon>
        <taxon>Actinomycetes</taxon>
        <taxon>Kitasatosporales</taxon>
        <taxon>Streptomycetaceae</taxon>
        <taxon>Streptomyces</taxon>
    </lineage>
</organism>